<proteinExistence type="predicted"/>
<comment type="caution">
    <text evidence="1">The sequence shown here is derived from an EMBL/GenBank/DDBJ whole genome shotgun (WGS) entry which is preliminary data.</text>
</comment>
<dbReference type="EMBL" id="CM044705">
    <property type="protein sequence ID" value="KAI5664023.1"/>
    <property type="molecule type" value="Genomic_DNA"/>
</dbReference>
<name>A0ACC0AVZ5_CATRO</name>
<accession>A0ACC0AVZ5</accession>
<protein>
    <submittedName>
        <fullName evidence="1">Uncharacterized protein</fullName>
    </submittedName>
</protein>
<gene>
    <name evidence="1" type="ORF">M9H77_23346</name>
</gene>
<sequence length="211" mass="24510">MELKTMKDEDKVKQRLHSWNHQLLKNLHRSKNFNMLQLNLKRIDEYHFNIANYDSCVLGVEDKETSKEEELESILKDLSISLSLNPSLSFHEVSFEELESLLVSYTFHVSIFVDICVISLDENDFPLMPCMTKCLSSHISLKDPLMSSCTKFDPSCYNFGVLDDTSPADPNIVGFELDYAFLNILHDECFGKVYRGCWLYNSFPWCLHEES</sequence>
<reference evidence="2" key="1">
    <citation type="journal article" date="2023" name="Nat. Plants">
        <title>Single-cell RNA sequencing provides a high-resolution roadmap for understanding the multicellular compartmentation of specialized metabolism.</title>
        <authorList>
            <person name="Sun S."/>
            <person name="Shen X."/>
            <person name="Li Y."/>
            <person name="Li Y."/>
            <person name="Wang S."/>
            <person name="Li R."/>
            <person name="Zhang H."/>
            <person name="Shen G."/>
            <person name="Guo B."/>
            <person name="Wei J."/>
            <person name="Xu J."/>
            <person name="St-Pierre B."/>
            <person name="Chen S."/>
            <person name="Sun C."/>
        </authorList>
    </citation>
    <scope>NUCLEOTIDE SEQUENCE [LARGE SCALE GENOMIC DNA]</scope>
</reference>
<organism evidence="1 2">
    <name type="scientific">Catharanthus roseus</name>
    <name type="common">Madagascar periwinkle</name>
    <name type="synonym">Vinca rosea</name>
    <dbReference type="NCBI Taxonomy" id="4058"/>
    <lineage>
        <taxon>Eukaryota</taxon>
        <taxon>Viridiplantae</taxon>
        <taxon>Streptophyta</taxon>
        <taxon>Embryophyta</taxon>
        <taxon>Tracheophyta</taxon>
        <taxon>Spermatophyta</taxon>
        <taxon>Magnoliopsida</taxon>
        <taxon>eudicotyledons</taxon>
        <taxon>Gunneridae</taxon>
        <taxon>Pentapetalae</taxon>
        <taxon>asterids</taxon>
        <taxon>lamiids</taxon>
        <taxon>Gentianales</taxon>
        <taxon>Apocynaceae</taxon>
        <taxon>Rauvolfioideae</taxon>
        <taxon>Vinceae</taxon>
        <taxon>Catharanthinae</taxon>
        <taxon>Catharanthus</taxon>
    </lineage>
</organism>
<dbReference type="Proteomes" id="UP001060085">
    <property type="component" value="Linkage Group LG05"/>
</dbReference>
<evidence type="ECO:0000313" key="1">
    <source>
        <dbReference type="EMBL" id="KAI5664023.1"/>
    </source>
</evidence>
<evidence type="ECO:0000313" key="2">
    <source>
        <dbReference type="Proteomes" id="UP001060085"/>
    </source>
</evidence>
<keyword evidence="2" id="KW-1185">Reference proteome</keyword>